<dbReference type="GO" id="GO:0016740">
    <property type="term" value="F:transferase activity"/>
    <property type="evidence" value="ECO:0007669"/>
    <property type="project" value="UniProtKB-KW"/>
</dbReference>
<dbReference type="PANTHER" id="PTHR37030:SF3">
    <property type="entry name" value="POLYMERASE NUCLEOTIDYL TRANSFERASE DOMAIN-CONTAINING PROTEIN"/>
    <property type="match status" value="1"/>
</dbReference>
<evidence type="ECO:0000313" key="3">
    <source>
        <dbReference type="Proteomes" id="UP000610960"/>
    </source>
</evidence>
<evidence type="ECO:0000259" key="1">
    <source>
        <dbReference type="Pfam" id="PF18765"/>
    </source>
</evidence>
<dbReference type="Gene3D" id="3.30.460.10">
    <property type="entry name" value="Beta Polymerase, domain 2"/>
    <property type="match status" value="1"/>
</dbReference>
<reference evidence="2" key="1">
    <citation type="journal article" date="2014" name="Int. J. Syst. Evol. Microbiol.">
        <title>Complete genome sequence of Corynebacterium casei LMG S-19264T (=DSM 44701T), isolated from a smear-ripened cheese.</title>
        <authorList>
            <consortium name="US DOE Joint Genome Institute (JGI-PGF)"/>
            <person name="Walter F."/>
            <person name="Albersmeier A."/>
            <person name="Kalinowski J."/>
            <person name="Ruckert C."/>
        </authorList>
    </citation>
    <scope>NUCLEOTIDE SEQUENCE</scope>
    <source>
        <strain evidence="2">JCM 10088</strain>
    </source>
</reference>
<name>A0A830GTC3_9CREN</name>
<dbReference type="Proteomes" id="UP000610960">
    <property type="component" value="Unassembled WGS sequence"/>
</dbReference>
<dbReference type="InterPro" id="IPR041633">
    <property type="entry name" value="Polbeta"/>
</dbReference>
<dbReference type="EMBL" id="BMNL01000002">
    <property type="protein sequence ID" value="GGP20756.1"/>
    <property type="molecule type" value="Genomic_DNA"/>
</dbReference>
<evidence type="ECO:0000313" key="2">
    <source>
        <dbReference type="EMBL" id="GGP20756.1"/>
    </source>
</evidence>
<comment type="caution">
    <text evidence="2">The sequence shown here is derived from an EMBL/GenBank/DDBJ whole genome shotgun (WGS) entry which is preliminary data.</text>
</comment>
<dbReference type="CDD" id="cd05403">
    <property type="entry name" value="NT_KNTase_like"/>
    <property type="match status" value="1"/>
</dbReference>
<proteinExistence type="predicted"/>
<gene>
    <name evidence="2" type="ORF">GCM10007981_10120</name>
</gene>
<dbReference type="Pfam" id="PF18765">
    <property type="entry name" value="Polbeta"/>
    <property type="match status" value="1"/>
</dbReference>
<accession>A0A830GTC3</accession>
<sequence>MVFGIERIRFLEERWREVVEVVLREGGRVADVKEAVVFGSVVKGKAMGASDLDIALVVRGGGWREGELLLKIHSLLPDEISEIIDLSIIREEEEQEFLKFAGEYVIISIV</sequence>
<reference evidence="2" key="2">
    <citation type="submission" date="2020-09" db="EMBL/GenBank/DDBJ databases">
        <authorList>
            <person name="Sun Q."/>
            <person name="Ohkuma M."/>
        </authorList>
    </citation>
    <scope>NUCLEOTIDE SEQUENCE</scope>
    <source>
        <strain evidence="2">JCM 10088</strain>
    </source>
</reference>
<dbReference type="AlphaFoldDB" id="A0A830GTC3"/>
<keyword evidence="3" id="KW-1185">Reference proteome</keyword>
<keyword evidence="2" id="KW-0808">Transferase</keyword>
<dbReference type="PANTHER" id="PTHR37030">
    <property type="entry name" value="NUCLEOTIDYLTRANSFERASE"/>
    <property type="match status" value="1"/>
</dbReference>
<dbReference type="SUPFAM" id="SSF81301">
    <property type="entry name" value="Nucleotidyltransferase"/>
    <property type="match status" value="1"/>
</dbReference>
<feature type="domain" description="Polymerase beta nucleotidyltransferase" evidence="1">
    <location>
        <begin position="31"/>
        <end position="97"/>
    </location>
</feature>
<organism evidence="2 3">
    <name type="scientific">Thermocladium modestius</name>
    <dbReference type="NCBI Taxonomy" id="62609"/>
    <lineage>
        <taxon>Archaea</taxon>
        <taxon>Thermoproteota</taxon>
        <taxon>Thermoprotei</taxon>
        <taxon>Thermoproteales</taxon>
        <taxon>Thermoproteaceae</taxon>
        <taxon>Thermocladium</taxon>
    </lineage>
</organism>
<dbReference type="InterPro" id="IPR043519">
    <property type="entry name" value="NT_sf"/>
</dbReference>
<protein>
    <submittedName>
        <fullName evidence="2">Nucleotidyltransferase</fullName>
    </submittedName>
</protein>